<evidence type="ECO:0000256" key="1">
    <source>
        <dbReference type="SAM" id="MobiDB-lite"/>
    </source>
</evidence>
<gene>
    <name evidence="2" type="ORF">COHA_000671</name>
</gene>
<name>A0AAD5DZ63_9CHLO</name>
<sequence length="375" mass="37087">MIVTTTRVKGSVKPAVPLTTDPVGKLNGIGDKMAAKLAQAGEVLAGLELDIPAGGIKTAVADYRGLVAATDRSPKLAERVIAALGLQKGWEDARRHALVAVQPDFLLRVWFADPTVGRGLLFKTHLGAPLLDRPAAICHSAADGTLAVAGLVGAGTPEVQLWRQQARACWGLPAHPGWGLLHIAVEDFEAALPPGSGASTLLPAELAVPCRQEVMARLANLPPPDQLLAQAPQPPAAGGIGAPGAGAGSAAGGMGGPAGGMGGAAGPAPSAAVTTAPAEQQPPPSPAELAMQGQAPAPAGPESQAGGAAAAAAAGGGLAAAGGQAMDQAPLASPYETAMRLPSLPLLGDMFPSLPKASSLYIVPAAGVDFKGVSI</sequence>
<feature type="compositionally biased region" description="Gly residues" evidence="1">
    <location>
        <begin position="238"/>
        <end position="265"/>
    </location>
</feature>
<feature type="region of interest" description="Disordered" evidence="1">
    <location>
        <begin position="225"/>
        <end position="308"/>
    </location>
</feature>
<keyword evidence="3" id="KW-1185">Reference proteome</keyword>
<dbReference type="Proteomes" id="UP001205105">
    <property type="component" value="Unassembled WGS sequence"/>
</dbReference>
<evidence type="ECO:0000313" key="2">
    <source>
        <dbReference type="EMBL" id="KAI7845756.1"/>
    </source>
</evidence>
<feature type="compositionally biased region" description="Low complexity" evidence="1">
    <location>
        <begin position="287"/>
        <end position="308"/>
    </location>
</feature>
<reference evidence="2" key="1">
    <citation type="submission" date="2020-11" db="EMBL/GenBank/DDBJ databases">
        <title>Chlorella ohadii genome sequencing and assembly.</title>
        <authorList>
            <person name="Murik O."/>
            <person name="Treves H."/>
            <person name="Kedem I."/>
            <person name="Shotland Y."/>
            <person name="Kaplan A."/>
        </authorList>
    </citation>
    <scope>NUCLEOTIDE SEQUENCE</scope>
    <source>
        <strain evidence="2">1</strain>
    </source>
</reference>
<feature type="compositionally biased region" description="Low complexity" evidence="1">
    <location>
        <begin position="266"/>
        <end position="279"/>
    </location>
</feature>
<organism evidence="2 3">
    <name type="scientific">Chlorella ohadii</name>
    <dbReference type="NCBI Taxonomy" id="2649997"/>
    <lineage>
        <taxon>Eukaryota</taxon>
        <taxon>Viridiplantae</taxon>
        <taxon>Chlorophyta</taxon>
        <taxon>core chlorophytes</taxon>
        <taxon>Trebouxiophyceae</taxon>
        <taxon>Chlorellales</taxon>
        <taxon>Chlorellaceae</taxon>
        <taxon>Chlorella clade</taxon>
        <taxon>Chlorella</taxon>
    </lineage>
</organism>
<dbReference type="AlphaFoldDB" id="A0AAD5DZ63"/>
<comment type="caution">
    <text evidence="2">The sequence shown here is derived from an EMBL/GenBank/DDBJ whole genome shotgun (WGS) entry which is preliminary data.</text>
</comment>
<dbReference type="EMBL" id="JADXDR010000013">
    <property type="protein sequence ID" value="KAI7845756.1"/>
    <property type="molecule type" value="Genomic_DNA"/>
</dbReference>
<protein>
    <submittedName>
        <fullName evidence="2">Uncharacterized protein</fullName>
    </submittedName>
</protein>
<evidence type="ECO:0000313" key="3">
    <source>
        <dbReference type="Proteomes" id="UP001205105"/>
    </source>
</evidence>
<accession>A0AAD5DZ63</accession>
<proteinExistence type="predicted"/>